<dbReference type="Gene3D" id="3.10.100.10">
    <property type="entry name" value="Mannose-Binding Protein A, subunit A"/>
    <property type="match status" value="1"/>
</dbReference>
<dbReference type="AlphaFoldDB" id="A0A8K0EA87"/>
<feature type="disulfide bond" evidence="6">
    <location>
        <begin position="211"/>
        <end position="220"/>
    </location>
</feature>
<dbReference type="FunFam" id="2.10.25.10:FF:000279">
    <property type="entry name" value="Neurogenic locus notch 1"/>
    <property type="match status" value="1"/>
</dbReference>
<dbReference type="EMBL" id="OV696699">
    <property type="protein sequence ID" value="CAH1245796.1"/>
    <property type="molecule type" value="Genomic_DNA"/>
</dbReference>
<dbReference type="GO" id="GO:0005112">
    <property type="term" value="F:Notch binding"/>
    <property type="evidence" value="ECO:0007669"/>
    <property type="project" value="TreeGrafter"/>
</dbReference>
<feature type="domain" description="EGF-like" evidence="8">
    <location>
        <begin position="419"/>
        <end position="455"/>
    </location>
</feature>
<comment type="caution">
    <text evidence="6">Lacks conserved residue(s) required for the propagation of feature annotation.</text>
</comment>
<evidence type="ECO:0000259" key="8">
    <source>
        <dbReference type="PROSITE" id="PS50026"/>
    </source>
</evidence>
<dbReference type="PROSITE" id="PS01187">
    <property type="entry name" value="EGF_CA"/>
    <property type="match status" value="2"/>
</dbReference>
<dbReference type="PROSITE" id="PS00022">
    <property type="entry name" value="EGF_1"/>
    <property type="match status" value="5"/>
</dbReference>
<dbReference type="SUPFAM" id="SSF56436">
    <property type="entry name" value="C-type lectin-like"/>
    <property type="match status" value="1"/>
</dbReference>
<dbReference type="PROSITE" id="PS50041">
    <property type="entry name" value="C_TYPE_LECTIN_2"/>
    <property type="match status" value="1"/>
</dbReference>
<feature type="disulfide bond" evidence="6">
    <location>
        <begin position="153"/>
        <end position="163"/>
    </location>
</feature>
<dbReference type="InterPro" id="IPR001881">
    <property type="entry name" value="EGF-like_Ca-bd_dom"/>
</dbReference>
<feature type="domain" description="C-type lectin" evidence="9">
    <location>
        <begin position="263"/>
        <end position="377"/>
    </location>
</feature>
<evidence type="ECO:0000256" key="2">
    <source>
        <dbReference type="ARBA" id="ARBA00022729"/>
    </source>
</evidence>
<dbReference type="Proteomes" id="UP000838412">
    <property type="component" value="Chromosome 14"/>
</dbReference>
<dbReference type="PANTHER" id="PTHR12916:SF9">
    <property type="entry name" value="NEUROGENIC LOCUS NOTCH HOMOLOG PROTEIN 1-RELATED"/>
    <property type="match status" value="1"/>
</dbReference>
<evidence type="ECO:0000313" key="10">
    <source>
        <dbReference type="EMBL" id="CAH1245796.1"/>
    </source>
</evidence>
<evidence type="ECO:0000256" key="1">
    <source>
        <dbReference type="ARBA" id="ARBA00022536"/>
    </source>
</evidence>
<evidence type="ECO:0000256" key="6">
    <source>
        <dbReference type="PROSITE-ProRule" id="PRU00076"/>
    </source>
</evidence>
<sequence>MWNFLLFIAAVIVWPGSAQGEQVFLTTHDNWHFYKIRATGQMTNANVKATCEAAGMRYPCYHSGTDECSGSYWTSDCITFDHAGVSCETHDVLSSKLCGAHTYPWHCQHLDDTFVYMTNMLSDGSACGVMNGRYCTSGARYYNMYALCAVATCARSPCAHGTCTDDVASYTCTCESGWTGHDCDQNIDDCASSPCTHGTCTDDIASFTCSCENGWTGLDCEIDIDECASNPCLLGGTCLDHVDGYSCVCPEDSTGKNCETVSFAGDCYQFSNSAANHRDATRACSANNGRMVDVKDQQQQQFLANTIGVTTGVSNWLAMKTASPPVLYSDGSPVLGPLHWSVDEPSSPLDLCVLLDSSDSYNAKTAFCTEQHNYVCQSALKPCEPNVCQNGGNCSSCFGGSGTFCYCLDGFQGKLCEINTDECASNPCQHGGTCQDDVNSYSCRCPTGYGGVNCEHEIDWCAMVTCPFDWTCQNLITHFSCLAPAARMVGPYKCSSDSCPGDMNCKEESGASFSCWAN</sequence>
<dbReference type="FunFam" id="3.10.100.10:FF:000107">
    <property type="entry name" value="Uncharacterized protein"/>
    <property type="match status" value="1"/>
</dbReference>
<keyword evidence="3" id="KW-0677">Repeat</keyword>
<dbReference type="InterPro" id="IPR001304">
    <property type="entry name" value="C-type_lectin-like"/>
</dbReference>
<feature type="domain" description="EGF-like" evidence="8">
    <location>
        <begin position="186"/>
        <end position="221"/>
    </location>
</feature>
<dbReference type="SMART" id="SM00179">
    <property type="entry name" value="EGF_CA"/>
    <property type="match status" value="4"/>
</dbReference>
<dbReference type="GO" id="GO:0005509">
    <property type="term" value="F:calcium ion binding"/>
    <property type="evidence" value="ECO:0007669"/>
    <property type="project" value="InterPro"/>
</dbReference>
<feature type="domain" description="EGF-like" evidence="8">
    <location>
        <begin position="379"/>
        <end position="417"/>
    </location>
</feature>
<evidence type="ECO:0000259" key="9">
    <source>
        <dbReference type="PROSITE" id="PS50041"/>
    </source>
</evidence>
<dbReference type="InterPro" id="IPR000742">
    <property type="entry name" value="EGF"/>
</dbReference>
<evidence type="ECO:0000313" key="11">
    <source>
        <dbReference type="Proteomes" id="UP000838412"/>
    </source>
</evidence>
<dbReference type="CDD" id="cd00037">
    <property type="entry name" value="CLECT"/>
    <property type="match status" value="1"/>
</dbReference>
<dbReference type="SMART" id="SM00181">
    <property type="entry name" value="EGF"/>
    <property type="match status" value="5"/>
</dbReference>
<feature type="domain" description="EGF-like" evidence="8">
    <location>
        <begin position="223"/>
        <end position="259"/>
    </location>
</feature>
<keyword evidence="4 6" id="KW-1015">Disulfide bond</keyword>
<reference evidence="10" key="1">
    <citation type="submission" date="2022-01" db="EMBL/GenBank/DDBJ databases">
        <authorList>
            <person name="Braso-Vives M."/>
        </authorList>
    </citation>
    <scope>NUCLEOTIDE SEQUENCE</scope>
</reference>
<dbReference type="GO" id="GO:0007219">
    <property type="term" value="P:Notch signaling pathway"/>
    <property type="evidence" value="ECO:0007669"/>
    <property type="project" value="TreeGrafter"/>
</dbReference>
<dbReference type="CDD" id="cd00054">
    <property type="entry name" value="EGF_CA"/>
    <property type="match status" value="4"/>
</dbReference>
<keyword evidence="1 6" id="KW-0245">EGF-like domain</keyword>
<evidence type="ECO:0000256" key="3">
    <source>
        <dbReference type="ARBA" id="ARBA00022737"/>
    </source>
</evidence>
<feature type="signal peptide" evidence="7">
    <location>
        <begin position="1"/>
        <end position="20"/>
    </location>
</feature>
<keyword evidence="5" id="KW-0325">Glycoprotein</keyword>
<evidence type="ECO:0000256" key="4">
    <source>
        <dbReference type="ARBA" id="ARBA00023157"/>
    </source>
</evidence>
<dbReference type="FunFam" id="2.10.25.10:FF:000857">
    <property type="entry name" value="Uncharacterized protein"/>
    <property type="match status" value="1"/>
</dbReference>
<proteinExistence type="predicted"/>
<protein>
    <submittedName>
        <fullName evidence="10">NOTCH1 protein</fullName>
    </submittedName>
</protein>
<gene>
    <name evidence="10" type="primary">NOTCH1</name>
    <name evidence="10" type="ORF">BLAG_LOCUS8015</name>
</gene>
<dbReference type="InterPro" id="IPR016187">
    <property type="entry name" value="CTDL_fold"/>
</dbReference>
<dbReference type="InterPro" id="IPR000152">
    <property type="entry name" value="EGF-type_Asp/Asn_hydroxyl_site"/>
</dbReference>
<keyword evidence="2 7" id="KW-0732">Signal</keyword>
<dbReference type="SMART" id="SM00034">
    <property type="entry name" value="CLECT"/>
    <property type="match status" value="1"/>
</dbReference>
<dbReference type="PANTHER" id="PTHR12916">
    <property type="entry name" value="CYTOCHROME C OXIDASE POLYPEPTIDE VIC-2"/>
    <property type="match status" value="1"/>
</dbReference>
<dbReference type="OrthoDB" id="10040561at2759"/>
<evidence type="ECO:0000256" key="5">
    <source>
        <dbReference type="ARBA" id="ARBA00023180"/>
    </source>
</evidence>
<feature type="disulfide bond" evidence="6">
    <location>
        <begin position="190"/>
        <end position="200"/>
    </location>
</feature>
<name>A0A8K0EA87_BRALA</name>
<dbReference type="PROSITE" id="PS01186">
    <property type="entry name" value="EGF_2"/>
    <property type="match status" value="4"/>
</dbReference>
<feature type="disulfide bond" evidence="6">
    <location>
        <begin position="407"/>
        <end position="416"/>
    </location>
</feature>
<dbReference type="Pfam" id="PF00008">
    <property type="entry name" value="EGF"/>
    <property type="match status" value="3"/>
</dbReference>
<feature type="disulfide bond" evidence="6">
    <location>
        <begin position="174"/>
        <end position="183"/>
    </location>
</feature>
<dbReference type="FunFam" id="2.10.25.10:FF:000004">
    <property type="entry name" value="Neurogenic locus notch 1"/>
    <property type="match status" value="1"/>
</dbReference>
<dbReference type="InterPro" id="IPR009030">
    <property type="entry name" value="Growth_fac_rcpt_cys_sf"/>
</dbReference>
<dbReference type="Pfam" id="PF23106">
    <property type="entry name" value="EGF_Teneurin"/>
    <property type="match status" value="1"/>
</dbReference>
<organism evidence="10 11">
    <name type="scientific">Branchiostoma lanceolatum</name>
    <name type="common">Common lancelet</name>
    <name type="synonym">Amphioxus lanceolatum</name>
    <dbReference type="NCBI Taxonomy" id="7740"/>
    <lineage>
        <taxon>Eukaryota</taxon>
        <taxon>Metazoa</taxon>
        <taxon>Chordata</taxon>
        <taxon>Cephalochordata</taxon>
        <taxon>Leptocardii</taxon>
        <taxon>Amphioxiformes</taxon>
        <taxon>Branchiostomatidae</taxon>
        <taxon>Branchiostoma</taxon>
    </lineage>
</organism>
<dbReference type="PRINTS" id="PR00010">
    <property type="entry name" value="EGFBLOOD"/>
</dbReference>
<dbReference type="FunFam" id="2.10.25.10:FF:000117">
    <property type="entry name" value="Delta-like protein"/>
    <property type="match status" value="1"/>
</dbReference>
<feature type="domain" description="EGF-like" evidence="8">
    <location>
        <begin position="149"/>
        <end position="184"/>
    </location>
</feature>
<feature type="disulfide bond" evidence="6">
    <location>
        <begin position="388"/>
        <end position="405"/>
    </location>
</feature>
<dbReference type="FunFam" id="2.10.25.10:FF:000712">
    <property type="entry name" value="Uncharacterized protein"/>
    <property type="match status" value="1"/>
</dbReference>
<feature type="disulfide bond" evidence="6">
    <location>
        <begin position="249"/>
        <end position="258"/>
    </location>
</feature>
<feature type="chain" id="PRO_5035462353" evidence="7">
    <location>
        <begin position="21"/>
        <end position="518"/>
    </location>
</feature>
<keyword evidence="11" id="KW-1185">Reference proteome</keyword>
<evidence type="ECO:0000256" key="7">
    <source>
        <dbReference type="SAM" id="SignalP"/>
    </source>
</evidence>
<dbReference type="SUPFAM" id="SSF57184">
    <property type="entry name" value="Growth factor receptor domain"/>
    <property type="match status" value="1"/>
</dbReference>
<dbReference type="PROSITE" id="PS00010">
    <property type="entry name" value="ASX_HYDROXYL"/>
    <property type="match status" value="4"/>
</dbReference>
<dbReference type="PROSITE" id="PS50026">
    <property type="entry name" value="EGF_3"/>
    <property type="match status" value="5"/>
</dbReference>
<dbReference type="SUPFAM" id="SSF57196">
    <property type="entry name" value="EGF/Laminin"/>
    <property type="match status" value="2"/>
</dbReference>
<dbReference type="Gene3D" id="2.10.25.10">
    <property type="entry name" value="Laminin"/>
    <property type="match status" value="5"/>
</dbReference>
<feature type="disulfide bond" evidence="6">
    <location>
        <begin position="445"/>
        <end position="454"/>
    </location>
</feature>
<accession>A0A8K0EA87</accession>
<dbReference type="InterPro" id="IPR018097">
    <property type="entry name" value="EGF_Ca-bd_CS"/>
</dbReference>
<dbReference type="InterPro" id="IPR016186">
    <property type="entry name" value="C-type_lectin-like/link_sf"/>
</dbReference>